<keyword evidence="1" id="KW-0560">Oxidoreductase</keyword>
<dbReference type="PANTHER" id="PTHR14239">
    <property type="entry name" value="DUDULIN-RELATED"/>
    <property type="match status" value="1"/>
</dbReference>
<evidence type="ECO:0000313" key="4">
    <source>
        <dbReference type="Proteomes" id="UP000316905"/>
    </source>
</evidence>
<dbReference type="Proteomes" id="UP000316905">
    <property type="component" value="Unassembled WGS sequence"/>
</dbReference>
<dbReference type="SUPFAM" id="SSF51735">
    <property type="entry name" value="NAD(P)-binding Rossmann-fold domains"/>
    <property type="match status" value="1"/>
</dbReference>
<gene>
    <name evidence="3" type="ORF">IQ22_04722</name>
</gene>
<dbReference type="PANTHER" id="PTHR14239:SF10">
    <property type="entry name" value="REDUCTASE"/>
    <property type="match status" value="1"/>
</dbReference>
<protein>
    <recommendedName>
        <fullName evidence="2">Pyrroline-5-carboxylate reductase catalytic N-terminal domain-containing protein</fullName>
    </recommendedName>
</protein>
<dbReference type="GO" id="GO:0016491">
    <property type="term" value="F:oxidoreductase activity"/>
    <property type="evidence" value="ECO:0007669"/>
    <property type="project" value="UniProtKB-KW"/>
</dbReference>
<evidence type="ECO:0000256" key="1">
    <source>
        <dbReference type="ARBA" id="ARBA00023002"/>
    </source>
</evidence>
<sequence length="156" mass="16102">MTIAASGTGTIGSAYAKASTSADYQVAIGHRDPAKAASLAQAVGSNAEGAGIVATFKLADVVLLALPYPAVLEVLARAGDLSSKVLVDMSNPVSADFQNLIVGLNNSAAERIQTSAPAAHVVKAFNTIFARLLPKTARRAIKHFKSSSPEITIRQT</sequence>
<proteinExistence type="predicted"/>
<evidence type="ECO:0000313" key="3">
    <source>
        <dbReference type="EMBL" id="TWI44567.1"/>
    </source>
</evidence>
<dbReference type="RefSeq" id="WP_208733698.1">
    <property type="nucleotide sequence ID" value="NZ_VLKY01000050.1"/>
</dbReference>
<dbReference type="InterPro" id="IPR028939">
    <property type="entry name" value="P5C_Rdtase_cat_N"/>
</dbReference>
<dbReference type="AlphaFoldDB" id="A0A562PJH1"/>
<name>A0A562PJH1_9PSED</name>
<comment type="caution">
    <text evidence="3">The sequence shown here is derived from an EMBL/GenBank/DDBJ whole genome shotgun (WGS) entry which is preliminary data.</text>
</comment>
<organism evidence="3 4">
    <name type="scientific">Pseudomonas duriflava</name>
    <dbReference type="NCBI Taxonomy" id="459528"/>
    <lineage>
        <taxon>Bacteria</taxon>
        <taxon>Pseudomonadati</taxon>
        <taxon>Pseudomonadota</taxon>
        <taxon>Gammaproteobacteria</taxon>
        <taxon>Pseudomonadales</taxon>
        <taxon>Pseudomonadaceae</taxon>
        <taxon>Pseudomonas</taxon>
    </lineage>
</organism>
<dbReference type="InterPro" id="IPR036291">
    <property type="entry name" value="NAD(P)-bd_dom_sf"/>
</dbReference>
<dbReference type="EMBL" id="VLKY01000050">
    <property type="protein sequence ID" value="TWI44567.1"/>
    <property type="molecule type" value="Genomic_DNA"/>
</dbReference>
<dbReference type="Pfam" id="PF03807">
    <property type="entry name" value="F420_oxidored"/>
    <property type="match status" value="1"/>
</dbReference>
<feature type="domain" description="Pyrroline-5-carboxylate reductase catalytic N-terminal" evidence="2">
    <location>
        <begin position="5"/>
        <end position="92"/>
    </location>
</feature>
<evidence type="ECO:0000259" key="2">
    <source>
        <dbReference type="Pfam" id="PF03807"/>
    </source>
</evidence>
<accession>A0A562PJH1</accession>
<dbReference type="InterPro" id="IPR051267">
    <property type="entry name" value="STEAP_metalloreductase"/>
</dbReference>
<keyword evidence="4" id="KW-1185">Reference proteome</keyword>
<dbReference type="Gene3D" id="3.40.50.720">
    <property type="entry name" value="NAD(P)-binding Rossmann-like Domain"/>
    <property type="match status" value="1"/>
</dbReference>
<reference evidence="3 4" key="1">
    <citation type="journal article" date="2015" name="Stand. Genomic Sci.">
        <title>Genomic Encyclopedia of Bacterial and Archaeal Type Strains, Phase III: the genomes of soil and plant-associated and newly described type strains.</title>
        <authorList>
            <person name="Whitman W.B."/>
            <person name="Woyke T."/>
            <person name="Klenk H.P."/>
            <person name="Zhou Y."/>
            <person name="Lilburn T.G."/>
            <person name="Beck B.J."/>
            <person name="De Vos P."/>
            <person name="Vandamme P."/>
            <person name="Eisen J.A."/>
            <person name="Garrity G."/>
            <person name="Hugenholtz P."/>
            <person name="Kyrpides N.C."/>
        </authorList>
    </citation>
    <scope>NUCLEOTIDE SEQUENCE [LARGE SCALE GENOMIC DNA]</scope>
    <source>
        <strain evidence="3 4">CGMCC 1.6858</strain>
    </source>
</reference>